<keyword evidence="2" id="KW-1185">Reference proteome</keyword>
<gene>
    <name evidence="1" type="ORF">MSG28_014496</name>
</gene>
<evidence type="ECO:0000313" key="2">
    <source>
        <dbReference type="Proteomes" id="UP001064048"/>
    </source>
</evidence>
<dbReference type="Proteomes" id="UP001064048">
    <property type="component" value="Chromosome 26"/>
</dbReference>
<accession>A0ACC0JRP8</accession>
<dbReference type="EMBL" id="CM046126">
    <property type="protein sequence ID" value="KAI8426814.1"/>
    <property type="molecule type" value="Genomic_DNA"/>
</dbReference>
<comment type="caution">
    <text evidence="1">The sequence shown here is derived from an EMBL/GenBank/DDBJ whole genome shotgun (WGS) entry which is preliminary data.</text>
</comment>
<reference evidence="1 2" key="1">
    <citation type="journal article" date="2022" name="Genome Biol. Evol.">
        <title>The Spruce Budworm Genome: Reconstructing the Evolutionary History of Antifreeze Proteins.</title>
        <authorList>
            <person name="Beliveau C."/>
            <person name="Gagne P."/>
            <person name="Picq S."/>
            <person name="Vernygora O."/>
            <person name="Keeling C.I."/>
            <person name="Pinkney K."/>
            <person name="Doucet D."/>
            <person name="Wen F."/>
            <person name="Johnston J.S."/>
            <person name="Maaroufi H."/>
            <person name="Boyle B."/>
            <person name="Laroche J."/>
            <person name="Dewar K."/>
            <person name="Juretic N."/>
            <person name="Blackburn G."/>
            <person name="Nisole A."/>
            <person name="Brunet B."/>
            <person name="Brandao M."/>
            <person name="Lumley L."/>
            <person name="Duan J."/>
            <person name="Quan G."/>
            <person name="Lucarotti C.J."/>
            <person name="Roe A.D."/>
            <person name="Sperling F.A.H."/>
            <person name="Levesque R.C."/>
            <person name="Cusson M."/>
        </authorList>
    </citation>
    <scope>NUCLEOTIDE SEQUENCE [LARGE SCALE GENOMIC DNA]</scope>
    <source>
        <strain evidence="1">Glfc:IPQL:Cfum</strain>
    </source>
</reference>
<evidence type="ECO:0000313" key="1">
    <source>
        <dbReference type="EMBL" id="KAI8426814.1"/>
    </source>
</evidence>
<proteinExistence type="predicted"/>
<name>A0ACC0JRP8_CHOFU</name>
<organism evidence="1 2">
    <name type="scientific">Choristoneura fumiferana</name>
    <name type="common">Spruce budworm moth</name>
    <name type="synonym">Archips fumiferana</name>
    <dbReference type="NCBI Taxonomy" id="7141"/>
    <lineage>
        <taxon>Eukaryota</taxon>
        <taxon>Metazoa</taxon>
        <taxon>Ecdysozoa</taxon>
        <taxon>Arthropoda</taxon>
        <taxon>Hexapoda</taxon>
        <taxon>Insecta</taxon>
        <taxon>Pterygota</taxon>
        <taxon>Neoptera</taxon>
        <taxon>Endopterygota</taxon>
        <taxon>Lepidoptera</taxon>
        <taxon>Glossata</taxon>
        <taxon>Ditrysia</taxon>
        <taxon>Tortricoidea</taxon>
        <taxon>Tortricidae</taxon>
        <taxon>Tortricinae</taxon>
        <taxon>Choristoneura</taxon>
    </lineage>
</organism>
<protein>
    <submittedName>
        <fullName evidence="1">Uncharacterized protein</fullName>
    </submittedName>
</protein>
<sequence length="167" mass="18741">MGPIEYFRQNHSDTAGSKWPPRSVGRGGAIVQGADLKGRLKPAIPSRKFPKVGGAVEISPRTLEVVNRHCRHAYRVAAIAIPIRYRDSDTNYQEDIAVVLLTQELMVTHAVRPACVNFDEKFDNEQLTEGNTGTVCPSPYEREFERESKREKDLFTPGLVNVTKFTL</sequence>